<dbReference type="GO" id="GO:0005737">
    <property type="term" value="C:cytoplasm"/>
    <property type="evidence" value="ECO:0007669"/>
    <property type="project" value="UniProtKB-SubCell"/>
</dbReference>
<evidence type="ECO:0000256" key="2">
    <source>
        <dbReference type="ARBA" id="ARBA00004496"/>
    </source>
</evidence>
<dbReference type="GO" id="GO:0003676">
    <property type="term" value="F:nucleic acid binding"/>
    <property type="evidence" value="ECO:0007669"/>
    <property type="project" value="InterPro"/>
</dbReference>
<dbReference type="InterPro" id="IPR012337">
    <property type="entry name" value="RNaseH-like_sf"/>
</dbReference>
<comment type="similarity">
    <text evidence="3">Belongs to the REXO1/REXO3 family.</text>
</comment>
<evidence type="ECO:0000256" key="5">
    <source>
        <dbReference type="ARBA" id="ARBA00022552"/>
    </source>
</evidence>
<dbReference type="FunFam" id="3.30.420.10:FF:000031">
    <property type="entry name" value="RNA exonuclease 1"/>
    <property type="match status" value="1"/>
</dbReference>
<dbReference type="GO" id="GO:0010629">
    <property type="term" value="P:negative regulation of gene expression"/>
    <property type="evidence" value="ECO:0007669"/>
    <property type="project" value="UniProtKB-ARBA"/>
</dbReference>
<evidence type="ECO:0000256" key="9">
    <source>
        <dbReference type="ARBA" id="ARBA00023242"/>
    </source>
</evidence>
<dbReference type="SMART" id="SM00479">
    <property type="entry name" value="EXOIII"/>
    <property type="match status" value="1"/>
</dbReference>
<proteinExistence type="inferred from homology"/>
<evidence type="ECO:0000256" key="3">
    <source>
        <dbReference type="ARBA" id="ARBA00006357"/>
    </source>
</evidence>
<dbReference type="InterPro" id="IPR034922">
    <property type="entry name" value="REX1-like_exo"/>
</dbReference>
<keyword evidence="7" id="KW-0378">Hydrolase</keyword>
<dbReference type="EMBL" id="KV453914">
    <property type="protein sequence ID" value="ODV77980.1"/>
    <property type="molecule type" value="Genomic_DNA"/>
</dbReference>
<dbReference type="Proteomes" id="UP000094285">
    <property type="component" value="Unassembled WGS sequence"/>
</dbReference>
<feature type="domain" description="Exonuclease" evidence="13">
    <location>
        <begin position="354"/>
        <end position="511"/>
    </location>
</feature>
<keyword evidence="6" id="KW-0540">Nuclease</keyword>
<name>A0A1E4SES3_9ASCO</name>
<organism evidence="14 15">
    <name type="scientific">Suhomyces tanzawaensis NRRL Y-17324</name>
    <dbReference type="NCBI Taxonomy" id="984487"/>
    <lineage>
        <taxon>Eukaryota</taxon>
        <taxon>Fungi</taxon>
        <taxon>Dikarya</taxon>
        <taxon>Ascomycota</taxon>
        <taxon>Saccharomycotina</taxon>
        <taxon>Pichiomycetes</taxon>
        <taxon>Debaryomycetaceae</taxon>
        <taxon>Suhomyces</taxon>
    </lineage>
</organism>
<keyword evidence="9" id="KW-0539">Nucleus</keyword>
<evidence type="ECO:0000256" key="6">
    <source>
        <dbReference type="ARBA" id="ARBA00022722"/>
    </source>
</evidence>
<evidence type="ECO:0000256" key="8">
    <source>
        <dbReference type="ARBA" id="ARBA00022839"/>
    </source>
</evidence>
<evidence type="ECO:0000256" key="4">
    <source>
        <dbReference type="ARBA" id="ARBA00022490"/>
    </source>
</evidence>
<dbReference type="InterPro" id="IPR036397">
    <property type="entry name" value="RNaseH_sf"/>
</dbReference>
<dbReference type="GeneID" id="30985148"/>
<evidence type="ECO:0000259" key="13">
    <source>
        <dbReference type="SMART" id="SM00479"/>
    </source>
</evidence>
<dbReference type="Gene3D" id="3.30.420.10">
    <property type="entry name" value="Ribonuclease H-like superfamily/Ribonuclease H"/>
    <property type="match status" value="1"/>
</dbReference>
<dbReference type="AlphaFoldDB" id="A0A1E4SES3"/>
<accession>A0A1E4SES3</accession>
<dbReference type="InterPro" id="IPR013520">
    <property type="entry name" value="Ribonucl_H"/>
</dbReference>
<evidence type="ECO:0000256" key="10">
    <source>
        <dbReference type="ARBA" id="ARBA00037201"/>
    </source>
</evidence>
<dbReference type="GO" id="GO:0004527">
    <property type="term" value="F:exonuclease activity"/>
    <property type="evidence" value="ECO:0007669"/>
    <property type="project" value="UniProtKB-KW"/>
</dbReference>
<dbReference type="PANTHER" id="PTHR12801:SF118">
    <property type="entry name" value="RNA EXONUCLEASE 3"/>
    <property type="match status" value="1"/>
</dbReference>
<dbReference type="GO" id="GO:0005634">
    <property type="term" value="C:nucleus"/>
    <property type="evidence" value="ECO:0007669"/>
    <property type="project" value="UniProtKB-SubCell"/>
</dbReference>
<dbReference type="GO" id="GO:0006364">
    <property type="term" value="P:rRNA processing"/>
    <property type="evidence" value="ECO:0007669"/>
    <property type="project" value="UniProtKB-KW"/>
</dbReference>
<evidence type="ECO:0000256" key="12">
    <source>
        <dbReference type="SAM" id="MobiDB-lite"/>
    </source>
</evidence>
<dbReference type="InterPro" id="IPR047021">
    <property type="entry name" value="REXO1/3/4-like"/>
</dbReference>
<protein>
    <recommendedName>
        <fullName evidence="11">RNA exonuclease 3</fullName>
    </recommendedName>
</protein>
<keyword evidence="8" id="KW-0269">Exonuclease</keyword>
<evidence type="ECO:0000256" key="11">
    <source>
        <dbReference type="ARBA" id="ARBA00039985"/>
    </source>
</evidence>
<reference evidence="15" key="1">
    <citation type="submission" date="2016-05" db="EMBL/GenBank/DDBJ databases">
        <title>Comparative genomics of biotechnologically important yeasts.</title>
        <authorList>
            <consortium name="DOE Joint Genome Institute"/>
            <person name="Riley R."/>
            <person name="Haridas S."/>
            <person name="Wolfe K.H."/>
            <person name="Lopes M.R."/>
            <person name="Hittinger C.T."/>
            <person name="Goker M."/>
            <person name="Salamov A."/>
            <person name="Wisecaver J."/>
            <person name="Long T.M."/>
            <person name="Aerts A.L."/>
            <person name="Barry K."/>
            <person name="Choi C."/>
            <person name="Clum A."/>
            <person name="Coughlan A.Y."/>
            <person name="Deshpande S."/>
            <person name="Douglass A.P."/>
            <person name="Hanson S.J."/>
            <person name="Klenk H.-P."/>
            <person name="Labutti K."/>
            <person name="Lapidus A."/>
            <person name="Lindquist E."/>
            <person name="Lipzen A."/>
            <person name="Meier-Kolthoff J.P."/>
            <person name="Ohm R.A."/>
            <person name="Otillar R.P."/>
            <person name="Pangilinan J."/>
            <person name="Peng Y."/>
            <person name="Rokas A."/>
            <person name="Rosa C.A."/>
            <person name="Scheuner C."/>
            <person name="Sibirny A.A."/>
            <person name="Slot J.C."/>
            <person name="Stielow J.B."/>
            <person name="Sun H."/>
            <person name="Kurtzman C.P."/>
            <person name="Blackwell M."/>
            <person name="Grigoriev I.V."/>
            <person name="Jeffries T.W."/>
        </authorList>
    </citation>
    <scope>NUCLEOTIDE SEQUENCE [LARGE SCALE GENOMIC DNA]</scope>
    <source>
        <strain evidence="15">NRRL Y-17324</strain>
    </source>
</reference>
<comment type="function">
    <text evidence="10">3' to 5' exoribonuclease required for proper 3' end maturation of MRP RNA and of the U5L snRNA.</text>
</comment>
<evidence type="ECO:0000313" key="14">
    <source>
        <dbReference type="EMBL" id="ODV77980.1"/>
    </source>
</evidence>
<dbReference type="SUPFAM" id="SSF53098">
    <property type="entry name" value="Ribonuclease H-like"/>
    <property type="match status" value="1"/>
</dbReference>
<keyword evidence="15" id="KW-1185">Reference proteome</keyword>
<dbReference type="RefSeq" id="XP_020063102.1">
    <property type="nucleotide sequence ID" value="XM_020211012.1"/>
</dbReference>
<keyword evidence="4" id="KW-0963">Cytoplasm</keyword>
<dbReference type="PANTHER" id="PTHR12801">
    <property type="entry name" value="RNA EXONUCLEASE REXO1 / RECO3 FAMILY MEMBER-RELATED"/>
    <property type="match status" value="1"/>
</dbReference>
<sequence length="514" mass="58900">MFKLDGNYFGDTKCPNNSEEKPCTILNCLFSHRIDDLKRPLDGDPELPAPKRAETEAKGSILQEQRDEEGYRLVPKPITHLDIPFEIRHANIQRILEYYGDEELKKSEQDALEEEFSFADLSQSKDEYNSNIELMLLGKEIKVISDPAYILPKEVKPKAPAGLPERKRFIQFMVDAFKKAQPNVRTPILKSIEEEYTVASTTTPVTYNQSIKKKIHQIANPEKYQRKEKVLSNADLLSKLKELVIPKPKLQKFGYVMEPPKTKALETRRNCRRCGADFTKEEQLNPVTCQFHAGKIRRKDKRTRFYDCCGSEVGSENETCSVASHHIFYWNDVEEMHSAIPFKKIDHSSKTAVKAVGIDCEMGYTTLGFELLRITAIDYLTGEDVFDIFVQPIGTVVDLNTRYSGVAEIIEGALTFEELMHFVRQYIDKDTVLIGHGLENDMNAMRLIHEQIVDTAILYPKFKASPTFRFSLKDLAFSYLSRNIQTGEHDSREDSIAAIDIVKYFINLDAKRDS</sequence>
<dbReference type="OrthoDB" id="3996471at2759"/>
<evidence type="ECO:0000256" key="7">
    <source>
        <dbReference type="ARBA" id="ARBA00022801"/>
    </source>
</evidence>
<evidence type="ECO:0000313" key="15">
    <source>
        <dbReference type="Proteomes" id="UP000094285"/>
    </source>
</evidence>
<keyword evidence="5" id="KW-0698">rRNA processing</keyword>
<gene>
    <name evidence="14" type="ORF">CANTADRAFT_69368</name>
</gene>
<dbReference type="CDD" id="cd06145">
    <property type="entry name" value="REX1_like"/>
    <property type="match status" value="1"/>
</dbReference>
<dbReference type="STRING" id="984487.A0A1E4SES3"/>
<evidence type="ECO:0000256" key="1">
    <source>
        <dbReference type="ARBA" id="ARBA00004123"/>
    </source>
</evidence>
<comment type="subcellular location">
    <subcellularLocation>
        <location evidence="2">Cytoplasm</location>
    </subcellularLocation>
    <subcellularLocation>
        <location evidence="1">Nucleus</location>
    </subcellularLocation>
</comment>
<feature type="region of interest" description="Disordered" evidence="12">
    <location>
        <begin position="39"/>
        <end position="66"/>
    </location>
</feature>